<evidence type="ECO:0000313" key="2">
    <source>
        <dbReference type="Proteomes" id="UP001454036"/>
    </source>
</evidence>
<sequence>MAEEDMENTAFIVRNMEIYVEEMLIKSQERDDHETNLRESFDNLRSISSGSIQTMCHVNGDFKIDEAKEKLVGTCGVSEAWPDFSDHVTWSTFPKREIKRWIGYPSWQPQGVTPPGSTMVEWVEDKAFRTKDIMDNALEGKGGRPKPCYQNIMEFLKTGVLPGDPPVPNKI</sequence>
<protein>
    <submittedName>
        <fullName evidence="1">Uncharacterized protein</fullName>
    </submittedName>
</protein>
<accession>A0AAV3NKS4</accession>
<dbReference type="Proteomes" id="UP001454036">
    <property type="component" value="Unassembled WGS sequence"/>
</dbReference>
<keyword evidence="2" id="KW-1185">Reference proteome</keyword>
<gene>
    <name evidence="1" type="ORF">LIER_35168</name>
</gene>
<reference evidence="1 2" key="1">
    <citation type="submission" date="2024-01" db="EMBL/GenBank/DDBJ databases">
        <title>The complete chloroplast genome sequence of Lithospermum erythrorhizon: insights into the phylogenetic relationship among Boraginaceae species and the maternal lineages of purple gromwells.</title>
        <authorList>
            <person name="Okada T."/>
            <person name="Watanabe K."/>
        </authorList>
    </citation>
    <scope>NUCLEOTIDE SEQUENCE [LARGE SCALE GENOMIC DNA]</scope>
</reference>
<name>A0AAV3NKS4_LITER</name>
<comment type="caution">
    <text evidence="1">The sequence shown here is derived from an EMBL/GenBank/DDBJ whole genome shotgun (WGS) entry which is preliminary data.</text>
</comment>
<dbReference type="EMBL" id="BAABME010015206">
    <property type="protein sequence ID" value="GAA0139959.1"/>
    <property type="molecule type" value="Genomic_DNA"/>
</dbReference>
<dbReference type="AlphaFoldDB" id="A0AAV3NKS4"/>
<evidence type="ECO:0000313" key="1">
    <source>
        <dbReference type="EMBL" id="GAA0139959.1"/>
    </source>
</evidence>
<proteinExistence type="predicted"/>
<organism evidence="1 2">
    <name type="scientific">Lithospermum erythrorhizon</name>
    <name type="common">Purple gromwell</name>
    <name type="synonym">Lithospermum officinale var. erythrorhizon</name>
    <dbReference type="NCBI Taxonomy" id="34254"/>
    <lineage>
        <taxon>Eukaryota</taxon>
        <taxon>Viridiplantae</taxon>
        <taxon>Streptophyta</taxon>
        <taxon>Embryophyta</taxon>
        <taxon>Tracheophyta</taxon>
        <taxon>Spermatophyta</taxon>
        <taxon>Magnoliopsida</taxon>
        <taxon>eudicotyledons</taxon>
        <taxon>Gunneridae</taxon>
        <taxon>Pentapetalae</taxon>
        <taxon>asterids</taxon>
        <taxon>lamiids</taxon>
        <taxon>Boraginales</taxon>
        <taxon>Boraginaceae</taxon>
        <taxon>Boraginoideae</taxon>
        <taxon>Lithospermeae</taxon>
        <taxon>Lithospermum</taxon>
    </lineage>
</organism>